<dbReference type="EMBL" id="BFBB01000010">
    <property type="protein sequence ID" value="GBF52084.1"/>
    <property type="molecule type" value="Genomic_DNA"/>
</dbReference>
<comment type="caution">
    <text evidence="1">The sequence shown here is derived from an EMBL/GenBank/DDBJ whole genome shotgun (WGS) entry which is preliminary data.</text>
</comment>
<gene>
    <name evidence="1" type="ORF">LPTSP4_36220</name>
</gene>
<dbReference type="Proteomes" id="UP000245133">
    <property type="component" value="Unassembled WGS sequence"/>
</dbReference>
<name>A0A2P2E5F6_9LEPT</name>
<evidence type="ECO:0000313" key="2">
    <source>
        <dbReference type="Proteomes" id="UP000245133"/>
    </source>
</evidence>
<evidence type="ECO:0000313" key="1">
    <source>
        <dbReference type="EMBL" id="GBF52084.1"/>
    </source>
</evidence>
<dbReference type="AlphaFoldDB" id="A0A2P2E5F6"/>
<organism evidence="1 2">
    <name type="scientific">Leptospira ryugenii</name>
    <dbReference type="NCBI Taxonomy" id="1917863"/>
    <lineage>
        <taxon>Bacteria</taxon>
        <taxon>Pseudomonadati</taxon>
        <taxon>Spirochaetota</taxon>
        <taxon>Spirochaetia</taxon>
        <taxon>Leptospirales</taxon>
        <taxon>Leptospiraceae</taxon>
        <taxon>Leptospira</taxon>
    </lineage>
</organism>
<keyword evidence="2" id="KW-1185">Reference proteome</keyword>
<reference evidence="1 2" key="1">
    <citation type="submission" date="2018-02" db="EMBL/GenBank/DDBJ databases">
        <title>Novel Leptospira species isolated from soil and water in Japan.</title>
        <authorList>
            <person name="Nakao R."/>
            <person name="Masuzawa T."/>
        </authorList>
    </citation>
    <scope>NUCLEOTIDE SEQUENCE [LARGE SCALE GENOMIC DNA]</scope>
    <source>
        <strain evidence="1 2">YH101</strain>
    </source>
</reference>
<proteinExistence type="predicted"/>
<protein>
    <submittedName>
        <fullName evidence="1">Uncharacterized protein</fullName>
    </submittedName>
</protein>
<accession>A0A2P2E5F6</accession>
<sequence>MCYTYVMKITFRPFILVSSLYILGCNNFPVRIAYAPTDFPSAVENVYGRDLARAKHGTSIGTTKLFLQGVDDISKLKPQKINQTDATQILTQVDSSIDINSPIAATIASAELACKGKASGKLKNISFQNSKEEADLIFYPPSNTWNLVLYESLNVYCDPLKSQLRKQANFGEYVIVGIIRTSFSFTADSQTTTGASIGAGCSIQTMSDSQANVNLEINGITSSKTTLLASGWNLVYWKEREVFCANAIVTLRELCKEKSPHIEQPVCKAKWWRS</sequence>